<sequence length="379" mass="41506">MKAKIMNKNLTKLGATFLSALFLFGCQNEEEINPDFSANAGQKVMDGDCYAINFEEFTPDNPENLPFIDHVTTPFGKVRVHNTKRSQDGDYSNTNVARIYDTKQPTGDDAHDLGQATMLSKILVANQFTEAEIATNPDSTYSPSGNPIRIAGPNDNAWGATMELDFSEIKGSVMLNSIDVVDIDESPNENQSFVRLVLADNSNVDFPLATFADEGHVQTVDLRGTKNVKKLMVILDGEGIVGSGGIDNIMFCVETMHEITGCTRTQGYWKNHATGKKKDATWGDMTDETFFSSGMTYLKVLETAPKGGDAYLILAHQYIAAKLNVMAGASMPAEVQSAYDMATAYFNGTSTPERSTLLHWAEVLDKYNNGKMGVPHCDE</sequence>
<name>A0ABW5IML3_9BACT</name>
<evidence type="ECO:0000313" key="1">
    <source>
        <dbReference type="EMBL" id="MFD2514553.1"/>
    </source>
</evidence>
<dbReference type="PROSITE" id="PS51257">
    <property type="entry name" value="PROKAR_LIPOPROTEIN"/>
    <property type="match status" value="1"/>
</dbReference>
<comment type="caution">
    <text evidence="1">The sequence shown here is derived from an EMBL/GenBank/DDBJ whole genome shotgun (WGS) entry which is preliminary data.</text>
</comment>
<protein>
    <submittedName>
        <fullName evidence="1">Uncharacterized protein</fullName>
    </submittedName>
</protein>
<dbReference type="EMBL" id="JBHULU010000015">
    <property type="protein sequence ID" value="MFD2514553.1"/>
    <property type="molecule type" value="Genomic_DNA"/>
</dbReference>
<gene>
    <name evidence="1" type="ORF">ACFSRY_11810</name>
</gene>
<reference evidence="2" key="1">
    <citation type="journal article" date="2019" name="Int. J. Syst. Evol. Microbiol.">
        <title>The Global Catalogue of Microorganisms (GCM) 10K type strain sequencing project: providing services to taxonomists for standard genome sequencing and annotation.</title>
        <authorList>
            <consortium name="The Broad Institute Genomics Platform"/>
            <consortium name="The Broad Institute Genome Sequencing Center for Infectious Disease"/>
            <person name="Wu L."/>
            <person name="Ma J."/>
        </authorList>
    </citation>
    <scope>NUCLEOTIDE SEQUENCE [LARGE SCALE GENOMIC DNA]</scope>
    <source>
        <strain evidence="2">KCTC 42498</strain>
    </source>
</reference>
<dbReference type="RefSeq" id="WP_377507374.1">
    <property type="nucleotide sequence ID" value="NZ_JBHULU010000015.1"/>
</dbReference>
<organism evidence="1 2">
    <name type="scientific">Pontibacter locisalis</name>
    <dbReference type="NCBI Taxonomy" id="1719035"/>
    <lineage>
        <taxon>Bacteria</taxon>
        <taxon>Pseudomonadati</taxon>
        <taxon>Bacteroidota</taxon>
        <taxon>Cytophagia</taxon>
        <taxon>Cytophagales</taxon>
        <taxon>Hymenobacteraceae</taxon>
        <taxon>Pontibacter</taxon>
    </lineage>
</organism>
<keyword evidence="2" id="KW-1185">Reference proteome</keyword>
<dbReference type="Proteomes" id="UP001597544">
    <property type="component" value="Unassembled WGS sequence"/>
</dbReference>
<accession>A0ABW5IML3</accession>
<proteinExistence type="predicted"/>
<evidence type="ECO:0000313" key="2">
    <source>
        <dbReference type="Proteomes" id="UP001597544"/>
    </source>
</evidence>